<feature type="domain" description="VPS13-like middle region" evidence="2">
    <location>
        <begin position="59"/>
        <end position="529"/>
    </location>
</feature>
<reference evidence="5" key="2">
    <citation type="submission" date="2025-09" db="UniProtKB">
        <authorList>
            <consortium name="Ensembl"/>
        </authorList>
    </citation>
    <scope>IDENTIFICATION</scope>
</reference>
<keyword evidence="6" id="KW-1185">Reference proteome</keyword>
<name>A0A8C4Q0B0_EPTBU</name>
<reference evidence="5" key="1">
    <citation type="submission" date="2025-08" db="UniProtKB">
        <authorList>
            <consortium name="Ensembl"/>
        </authorList>
    </citation>
    <scope>IDENTIFICATION</scope>
</reference>
<dbReference type="Pfam" id="PF25033">
    <property type="entry name" value="VPS13_M"/>
    <property type="match status" value="1"/>
</dbReference>
<dbReference type="InterPro" id="IPR056747">
    <property type="entry name" value="VPS13-like_M"/>
</dbReference>
<protein>
    <recommendedName>
        <fullName evidence="7">Vacuolar protein sorting 13 homolog C</fullName>
    </recommendedName>
</protein>
<dbReference type="InterPro" id="IPR056748">
    <property type="entry name" value="VPS13-like_C"/>
</dbReference>
<evidence type="ECO:0008006" key="7">
    <source>
        <dbReference type="Google" id="ProtNLM"/>
    </source>
</evidence>
<sequence>MRLHQARIKLNSCRRKLLFLPQLNHLWHHLLHNMFISCLIGELPNLQLALLQVAEAERSRDEEYRLGEVSLSGMSASIKMDTDDKIKACVTLQSFTLEDQRPEMTRISSRVVTLESTRENGVAADICWTRETDGDVLESTFQRVYVCGSLDFLISVSHFFLDDPAADVSSVESLKESEPEKQHHIVQGNLKAEGTKSSPGTQSITVIVHVESPELVFVADMSRADAPAIVATMECHGSLRSLPEECNSFLVIRGLRLTAMAFLKECREDIAATVLHPCDLYIKSSQAKDKPPFINFVCASFNLRVSPVIINTIMSIFAAMTMSTSLSKTSSLGKDDVDPGEAVCEDLWKIKALGKDYQPWYLEQKEPRKEAKGSWSHTQAVGSEAAVTGEKLQLSLESFVMTLEGGVGNQTTPLLLAEAGVMGSVQNWRSFPSLQTSVSLQVSSYNEVLGVWEPLVEPIQTPYNQSKPWSLNLKLCQTGGLASPQTIPGDEPAPPLALTEMTVSSEDSLNLTVTTRGLEVMTTLLKAFSEATKGGGTFGKDCAPLVVTNALGIAISLSLGADICIFQSHKHDGKKVVHQPVIELSAGKCIELDFSKSEALGHTSVLLRQESTVFSLSFTPAGYSAVDGVPLGRLGSRVYSVYPKDSTSSGDEPEDKSKLRTMLVCNIESQDGVRHITIRSLLQVINHCGQSFKLLHRTGTATYETIGIVPSTGEFCVPLIYASQQLYLAPDSGEYETSTTYIWGKSAVQKVFEAGKSGILWVVYCPSTQPGNKPLWLSVRAQPDEASFVDCSITGCATHTLHLSSTVCLRNFLPYSISCLLEGVSESQVLDSGHAVDLMQAGATSLLAELTLKGYQGRTWRGKLDLNANPPEYLTITFLGDGWGERRAVESVTLALHSSRRDDQLLLTLFAPYWLVNKTGRLLQYRPDSSLLFRHPSGGRDPILYTHQPRGLFSKNKMKVSVGNSSFSGDFSLDTVGSSGCLYCKVNQHVDLQVGVKIQMSSWGLTKIVTFTPFFVFINKSSLELEVMEEGTRDSWIYLPPNELSGFWPVGNLKQLRVRKMGTNTSSKVFNFSRPDGGTVLRLPEKPGGVHVDITVVENSAVINFSDLQPGTAPFLLVNHLTGRALEYNQVGCEGQRWLLPEQAVFYTWDEPCKDRRLHLSCEDKTLELDPLKNGDGVLPVDVQAPLRWACFLDGMQRVFVLTSDVAVVARARDQGLGLGAGSEGEFLQKIDIALNEMTVSLVNSNMKQEIAFMSFTSSGIIWEEKRHRWKPLKLNLSIQLEKEYKHPTEDKIDKETKGVKRFSAGSGFEFELSTDGIGRCLRPYSCPVRRSFIPAFSMTYQAWSHQRSLEVKLFRLQVDNQLPGAIFSTVFNPLAPPKSIALDSVPKSFVDMSAVVKCNEYSSIMQIRYLKVLIQEMGVQLDARFLNAFLQTIYTTNSSTLSPQQKIEKFHEDLQLVSSDLPNQSFQDATSTLLYLEFLHFSPLKLHLSLSLSSTGENEGNQQEHEAIPLESLNLLLQNLGATLADSQDLVFKMACFEVKYQFYTETELMWAVIKHYSNQVFMVVVLLTFCFGWFCHFHQMNSLRICGCRQFLQQLYVVVLGLDVLGNPFGLLRGLSQGVESLFYEPYQGAIQGPEEFAEGMAIGVKSFFGHAVGGAAGVVSRLTGTVGKGLAAITMDEEFQQKRQEDKNRQAQNFKDNLARGGKGLLQGVVGGVTGIITKPVEGAKKEGAAGFFKGIGKGLVGVVARPTGGVVDMASSTLEGLKRVAESSENIHRIRPPRVIRADGIVRSFTSRESEANLLLQTAEDGQYSSDRYFAHVSLSPDNVKLVLITNRRLMLLKRDVLEQLDCVWQYPLETVMPVACQNERVTVFLKTDKAKNIVFPDARTAEWFVRKLEEAQLDWREQKMQPGTS</sequence>
<dbReference type="PANTHER" id="PTHR16166:SF93">
    <property type="entry name" value="INTERMEMBRANE LIPID TRANSFER PROTEIN VPS13"/>
    <property type="match status" value="1"/>
</dbReference>
<dbReference type="Pfam" id="PF25036">
    <property type="entry name" value="VPS13_VAB"/>
    <property type="match status" value="1"/>
</dbReference>
<dbReference type="Pfam" id="PF25037">
    <property type="entry name" value="VPS13_C"/>
    <property type="match status" value="1"/>
</dbReference>
<evidence type="ECO:0000259" key="3">
    <source>
        <dbReference type="Pfam" id="PF25036"/>
    </source>
</evidence>
<dbReference type="PANTHER" id="PTHR16166">
    <property type="entry name" value="VACUOLAR PROTEIN SORTING-ASSOCIATED PROTEIN VPS13"/>
    <property type="match status" value="1"/>
</dbReference>
<evidence type="ECO:0000313" key="6">
    <source>
        <dbReference type="Proteomes" id="UP000694388"/>
    </source>
</evidence>
<dbReference type="GO" id="GO:0006623">
    <property type="term" value="P:protein targeting to vacuole"/>
    <property type="evidence" value="ECO:0007669"/>
    <property type="project" value="TreeGrafter"/>
</dbReference>
<accession>A0A8C4Q0B0</accession>
<organism evidence="5 6">
    <name type="scientific">Eptatretus burgeri</name>
    <name type="common">Inshore hagfish</name>
    <dbReference type="NCBI Taxonomy" id="7764"/>
    <lineage>
        <taxon>Eukaryota</taxon>
        <taxon>Metazoa</taxon>
        <taxon>Chordata</taxon>
        <taxon>Craniata</taxon>
        <taxon>Vertebrata</taxon>
        <taxon>Cyclostomata</taxon>
        <taxon>Myxini</taxon>
        <taxon>Myxiniformes</taxon>
        <taxon>Myxinidae</taxon>
        <taxon>Eptatretinae</taxon>
        <taxon>Eptatretus</taxon>
    </lineage>
</organism>
<dbReference type="Proteomes" id="UP000694388">
    <property type="component" value="Unplaced"/>
</dbReference>
<dbReference type="Ensembl" id="ENSEBUT00000008571.1">
    <property type="protein sequence ID" value="ENSEBUP00000008079.1"/>
    <property type="gene ID" value="ENSEBUG00000005251.1"/>
</dbReference>
<evidence type="ECO:0000256" key="1">
    <source>
        <dbReference type="ARBA" id="ARBA00006545"/>
    </source>
</evidence>
<comment type="similarity">
    <text evidence="1">Belongs to the VPS13 family.</text>
</comment>
<feature type="domain" description="Intermembrane lipid transfer protein VPS13-like C-terminal" evidence="4">
    <location>
        <begin position="1778"/>
        <end position="1881"/>
    </location>
</feature>
<evidence type="ECO:0000259" key="2">
    <source>
        <dbReference type="Pfam" id="PF25033"/>
    </source>
</evidence>
<feature type="domain" description="Vacuolar protein sorting-associated protein 13 VPS13 adaptor binding" evidence="3">
    <location>
        <begin position="609"/>
        <end position="1154"/>
    </location>
</feature>
<dbReference type="GO" id="GO:0045053">
    <property type="term" value="P:protein retention in Golgi apparatus"/>
    <property type="evidence" value="ECO:0007669"/>
    <property type="project" value="TreeGrafter"/>
</dbReference>
<dbReference type="InterPro" id="IPR009543">
    <property type="entry name" value="VPS13_VAB"/>
</dbReference>
<evidence type="ECO:0000259" key="4">
    <source>
        <dbReference type="Pfam" id="PF25037"/>
    </source>
</evidence>
<dbReference type="OMA" id="RICGCRQ"/>
<dbReference type="GeneTree" id="ENSGT00950000183083"/>
<dbReference type="InterPro" id="IPR026847">
    <property type="entry name" value="VPS13"/>
</dbReference>
<proteinExistence type="inferred from homology"/>
<evidence type="ECO:0000313" key="5">
    <source>
        <dbReference type="Ensembl" id="ENSEBUP00000008079.1"/>
    </source>
</evidence>